<dbReference type="GO" id="GO:0030313">
    <property type="term" value="C:cell envelope"/>
    <property type="evidence" value="ECO:0007669"/>
    <property type="project" value="UniProtKB-SubCell"/>
</dbReference>
<comment type="subcellular location">
    <subcellularLocation>
        <location evidence="1">Cell envelope</location>
    </subcellularLocation>
</comment>
<accession>A0A6C2YMN4</accession>
<keyword evidence="8" id="KW-1185">Reference proteome</keyword>
<dbReference type="InterPro" id="IPR058627">
    <property type="entry name" value="MdtA-like_C"/>
</dbReference>
<evidence type="ECO:0008006" key="9">
    <source>
        <dbReference type="Google" id="ProtNLM"/>
    </source>
</evidence>
<feature type="compositionally biased region" description="Gly residues" evidence="4">
    <location>
        <begin position="584"/>
        <end position="593"/>
    </location>
</feature>
<proteinExistence type="predicted"/>
<gene>
    <name evidence="7" type="ORF">GMBLW1_13790</name>
</gene>
<feature type="compositionally biased region" description="Gly residues" evidence="4">
    <location>
        <begin position="601"/>
        <end position="614"/>
    </location>
</feature>
<feature type="domain" description="Multidrug resistance protein MdtA-like C-terminal permuted SH3" evidence="5">
    <location>
        <begin position="501"/>
        <end position="559"/>
    </location>
</feature>
<dbReference type="Pfam" id="PF25990">
    <property type="entry name" value="Beta-barrel_YknX"/>
    <property type="match status" value="1"/>
</dbReference>
<protein>
    <recommendedName>
        <fullName evidence="9">RND efflux pump membrane fusion protein barrel-sandwich domain-containing protein</fullName>
    </recommendedName>
</protein>
<name>A0A6C2YMN4_9BACT</name>
<reference evidence="7" key="1">
    <citation type="submission" date="2019-04" db="EMBL/GenBank/DDBJ databases">
        <authorList>
            <consortium name="Science for Life Laboratories"/>
        </authorList>
    </citation>
    <scope>NUCLEOTIDE SEQUENCE</scope>
    <source>
        <strain evidence="7">MBLW1</strain>
    </source>
</reference>
<evidence type="ECO:0000256" key="1">
    <source>
        <dbReference type="ARBA" id="ARBA00004196"/>
    </source>
</evidence>
<keyword evidence="2 3" id="KW-0175">Coiled coil</keyword>
<sequence length="631" mass="68685">MLILAGGGFAAKTFLLDASTDPKKLILHTLERGTLQVSIVQRGALESSSNRDIVCRVKAGARGGSGASTIKWVIDDGTEVKAGQKVMELDSSALEDERRAQQITLDTAQAAYTQAVEEYRIVVNQNFSDIETARVTISLAALDLEKYTGLPRDSVEKMSIEELLTLDLEKRVPAKGEYRQLLDDVSGRLRLAESDVEMLLERAAWSERMVKKGYLTPSQANAERSRLESSRETLKKLQMESEVLQVFTKRRMETELKNKLIEAKRALERTIAQAKAKEAKADSDRITKKSIFEQELTKIQEIDAQIAECTLYSPQAGMVVYYVPEQVRFGGGNQQSIIAQGEFVREGQKMIRIPDLNHMLVNMRVHESMVMNLRGEVWRPTGFSEGLTQLQQAFMNPLIPAMTVPSIPSSETVMLVLREQFRAQDLLKVADGQPATVKIEAFPNRALKAHVKSVATVATQDFMTPEVKMFQTLIEIDESLPGLKPGMSAEVVIKIEDPLVNVLLLPTVAVVGGVEMGNTRRCFVMTPNGPEERTIEIGLSNATQVEIRSGLNEGDQVILNPSVLVSDGTRTRDQEAPAMSKSGMGRGGEGGPKGGKDGKGPRGPGGAPGSGGPADGASGAAGKNRGPGKAE</sequence>
<dbReference type="PANTHER" id="PTHR32347:SF23">
    <property type="entry name" value="BLL5650 PROTEIN"/>
    <property type="match status" value="1"/>
</dbReference>
<evidence type="ECO:0000256" key="2">
    <source>
        <dbReference type="ARBA" id="ARBA00023054"/>
    </source>
</evidence>
<dbReference type="Pfam" id="PF25967">
    <property type="entry name" value="RND-MFP_C"/>
    <property type="match status" value="1"/>
</dbReference>
<feature type="coiled-coil region" evidence="3">
    <location>
        <begin position="220"/>
        <end position="284"/>
    </location>
</feature>
<dbReference type="InterPro" id="IPR058636">
    <property type="entry name" value="Beta-barrel_YknX"/>
</dbReference>
<organism evidence="7">
    <name type="scientific">Tuwongella immobilis</name>
    <dbReference type="NCBI Taxonomy" id="692036"/>
    <lineage>
        <taxon>Bacteria</taxon>
        <taxon>Pseudomonadati</taxon>
        <taxon>Planctomycetota</taxon>
        <taxon>Planctomycetia</taxon>
        <taxon>Gemmatales</taxon>
        <taxon>Gemmataceae</taxon>
        <taxon>Tuwongella</taxon>
    </lineage>
</organism>
<evidence type="ECO:0000256" key="4">
    <source>
        <dbReference type="SAM" id="MobiDB-lite"/>
    </source>
</evidence>
<dbReference type="EMBL" id="LR593887">
    <property type="protein sequence ID" value="VTS01832.1"/>
    <property type="molecule type" value="Genomic_DNA"/>
</dbReference>
<dbReference type="PANTHER" id="PTHR32347">
    <property type="entry name" value="EFFLUX SYSTEM COMPONENT YKNX-RELATED"/>
    <property type="match status" value="1"/>
</dbReference>
<dbReference type="InParanoid" id="A0A6C2YMN4"/>
<dbReference type="InterPro" id="IPR050465">
    <property type="entry name" value="UPF0194_transport"/>
</dbReference>
<evidence type="ECO:0000259" key="5">
    <source>
        <dbReference type="Pfam" id="PF25967"/>
    </source>
</evidence>
<evidence type="ECO:0000259" key="6">
    <source>
        <dbReference type="Pfam" id="PF25990"/>
    </source>
</evidence>
<evidence type="ECO:0000313" key="8">
    <source>
        <dbReference type="Proteomes" id="UP000464378"/>
    </source>
</evidence>
<dbReference type="KEGG" id="tim:GMBLW1_13790"/>
<dbReference type="EMBL" id="LR586016">
    <property type="protein sequence ID" value="VIP02581.1"/>
    <property type="molecule type" value="Genomic_DNA"/>
</dbReference>
<dbReference type="Gene3D" id="2.40.30.170">
    <property type="match status" value="1"/>
</dbReference>
<dbReference type="Gene3D" id="2.40.420.20">
    <property type="match status" value="1"/>
</dbReference>
<evidence type="ECO:0000256" key="3">
    <source>
        <dbReference type="SAM" id="Coils"/>
    </source>
</evidence>
<dbReference type="AlphaFoldDB" id="A0A6C2YMN4"/>
<feature type="region of interest" description="Disordered" evidence="4">
    <location>
        <begin position="562"/>
        <end position="631"/>
    </location>
</feature>
<dbReference type="Proteomes" id="UP000464378">
    <property type="component" value="Chromosome"/>
</dbReference>
<evidence type="ECO:0000313" key="7">
    <source>
        <dbReference type="EMBL" id="VIP02581.1"/>
    </source>
</evidence>
<feature type="domain" description="YknX-like beta-barrel" evidence="6">
    <location>
        <begin position="424"/>
        <end position="493"/>
    </location>
</feature>